<gene>
    <name evidence="2" type="ORF">J3D65DRAFT_642464</name>
</gene>
<dbReference type="EMBL" id="JBBPEH010000016">
    <property type="protein sequence ID" value="KAK7529583.1"/>
    <property type="molecule type" value="Genomic_DNA"/>
</dbReference>
<reference evidence="2 3" key="1">
    <citation type="submission" date="2024-04" db="EMBL/GenBank/DDBJ databases">
        <title>Phyllosticta paracitricarpa is synonymous to the EU quarantine fungus P. citricarpa based on phylogenomic analyses.</title>
        <authorList>
            <consortium name="Lawrence Berkeley National Laboratory"/>
            <person name="Van ingen-buijs V.A."/>
            <person name="Van westerhoven A.C."/>
            <person name="Haridas S."/>
            <person name="Skiadas P."/>
            <person name="Martin F."/>
            <person name="Groenewald J.Z."/>
            <person name="Crous P.W."/>
            <person name="Seidl M.F."/>
        </authorList>
    </citation>
    <scope>NUCLEOTIDE SEQUENCE [LARGE SCALE GENOMIC DNA]</scope>
    <source>
        <strain evidence="2 3">CPC 17464</strain>
    </source>
</reference>
<dbReference type="Proteomes" id="UP001360953">
    <property type="component" value="Unassembled WGS sequence"/>
</dbReference>
<organism evidence="2 3">
    <name type="scientific">Phyllosticta citribraziliensis</name>
    <dbReference type="NCBI Taxonomy" id="989973"/>
    <lineage>
        <taxon>Eukaryota</taxon>
        <taxon>Fungi</taxon>
        <taxon>Dikarya</taxon>
        <taxon>Ascomycota</taxon>
        <taxon>Pezizomycotina</taxon>
        <taxon>Dothideomycetes</taxon>
        <taxon>Dothideomycetes incertae sedis</taxon>
        <taxon>Botryosphaeriales</taxon>
        <taxon>Phyllostictaceae</taxon>
        <taxon>Phyllosticta</taxon>
    </lineage>
</organism>
<dbReference type="GeneID" id="92034899"/>
<evidence type="ECO:0000313" key="2">
    <source>
        <dbReference type="EMBL" id="KAK7529583.1"/>
    </source>
</evidence>
<evidence type="ECO:0008006" key="4">
    <source>
        <dbReference type="Google" id="ProtNLM"/>
    </source>
</evidence>
<dbReference type="RefSeq" id="XP_066650033.1">
    <property type="nucleotide sequence ID" value="XM_066801993.1"/>
</dbReference>
<protein>
    <recommendedName>
        <fullName evidence="4">AA1-like domain-containing protein</fullName>
    </recommendedName>
</protein>
<evidence type="ECO:0000313" key="3">
    <source>
        <dbReference type="Proteomes" id="UP001360953"/>
    </source>
</evidence>
<keyword evidence="3" id="KW-1185">Reference proteome</keyword>
<comment type="caution">
    <text evidence="2">The sequence shown here is derived from an EMBL/GenBank/DDBJ whole genome shotgun (WGS) entry which is preliminary data.</text>
</comment>
<name>A0ABR1L2W2_9PEZI</name>
<feature type="signal peptide" evidence="1">
    <location>
        <begin position="1"/>
        <end position="19"/>
    </location>
</feature>
<sequence>MLANTITSAMALFAVAASAAPAPAPAAALALDTSALKKFNWNLTSITSSYTPSGNYRSLDFTVAFSAQTNTTHCASGYGANGNFGGVYQPCDNAAVTFTSNLGISSVSISQLFVYNGASIRVNGSAPLSLYGGSNCKTNQVGGGTCSQSQLTIPVSNATVVTPKKGN</sequence>
<evidence type="ECO:0000256" key="1">
    <source>
        <dbReference type="SAM" id="SignalP"/>
    </source>
</evidence>
<accession>A0ABR1L2W2</accession>
<keyword evidence="1" id="KW-0732">Signal</keyword>
<proteinExistence type="predicted"/>
<feature type="chain" id="PRO_5046385946" description="AA1-like domain-containing protein" evidence="1">
    <location>
        <begin position="20"/>
        <end position="167"/>
    </location>
</feature>